<dbReference type="GO" id="GO:0005525">
    <property type="term" value="F:GTP binding"/>
    <property type="evidence" value="ECO:0007669"/>
    <property type="project" value="InterPro"/>
</dbReference>
<keyword evidence="1" id="KW-0175">Coiled coil</keyword>
<accession>A0A077ASQ9</accession>
<dbReference type="SUPFAM" id="SSF57850">
    <property type="entry name" value="RING/U-box"/>
    <property type="match status" value="1"/>
</dbReference>
<evidence type="ECO:0000259" key="2">
    <source>
        <dbReference type="PROSITE" id="PS51698"/>
    </source>
</evidence>
<dbReference type="PROSITE" id="PS51698">
    <property type="entry name" value="U_BOX"/>
    <property type="match status" value="1"/>
</dbReference>
<dbReference type="KEGG" id="paca:ID47_04985"/>
<dbReference type="CDD" id="cd16655">
    <property type="entry name" value="RING-Ubox_WDSUB1-like"/>
    <property type="match status" value="1"/>
</dbReference>
<dbReference type="eggNOG" id="COG0790">
    <property type="taxonomic scope" value="Bacteria"/>
</dbReference>
<dbReference type="PANTHER" id="PTHR46573">
    <property type="entry name" value="WD REPEAT, SAM AND U-BOX DOMAIN-CONTAINING PROTEIN 1"/>
    <property type="match status" value="1"/>
</dbReference>
<dbReference type="GO" id="GO:0004842">
    <property type="term" value="F:ubiquitin-protein transferase activity"/>
    <property type="evidence" value="ECO:0007669"/>
    <property type="project" value="InterPro"/>
</dbReference>
<dbReference type="OrthoDB" id="9809485at2"/>
<dbReference type="Pfam" id="PF01926">
    <property type="entry name" value="MMR_HSR1"/>
    <property type="match status" value="1"/>
</dbReference>
<dbReference type="InterPro" id="IPR027417">
    <property type="entry name" value="P-loop_NTPase"/>
</dbReference>
<proteinExistence type="predicted"/>
<dbReference type="SMART" id="SM00504">
    <property type="entry name" value="Ubox"/>
    <property type="match status" value="1"/>
</dbReference>
<evidence type="ECO:0000313" key="3">
    <source>
        <dbReference type="EMBL" id="AIK96237.1"/>
    </source>
</evidence>
<dbReference type="HOGENOM" id="CLU_351501_0_0_5"/>
<dbReference type="AlphaFoldDB" id="A0A077ASQ9"/>
<evidence type="ECO:0000256" key="1">
    <source>
        <dbReference type="SAM" id="Coils"/>
    </source>
</evidence>
<dbReference type="EMBL" id="CP008941">
    <property type="protein sequence ID" value="AIK96237.1"/>
    <property type="molecule type" value="Genomic_DNA"/>
</dbReference>
<dbReference type="Pfam" id="PF04564">
    <property type="entry name" value="U-box"/>
    <property type="match status" value="1"/>
</dbReference>
<sequence length="800" mass="91339">MKKNLKHLISSAMNKIAWLCLFTWISGIASYSCMAMETFDDRRPNEHFCPITLQVMRDPVVAADGHSYERAAISKYFNIDNRAKSPITGLPLKNRDLFDNQALKAMIRDWKPGRLGEPSVLETRDADSIAQRVKEEFSKNAALLNSAKDKDIVAFLGNTGAGKSTLVNLLAGKEIIVSPDGEDYVLAHPDDKAAMVMGTGGNSETLYPKSIDVDGLRFFDLPGFNDTDGSERNLVNAAFMRQILLDAASVRLVFVVGQDQFTADRSASVKQMFNGIKQLFVVGQDTSLVDDGVFVATKITCNERTEMTDFLLKKTDSRDKAELNDQLRSWNQRNKLCRMFHPIREDNNIGVRDQILRLIKDTRPAKVLGINVSVLYPPDTKGPLERMFFRVIERAFDRKFNTPLTTLSDYDKAITFYTSDDFWQTLDADVCKEEDAISLLKEFCINPYNIALRNLEKENEGKRQAHIQGLRNKRQERISDIKRRTDMRTKEVISSLVLGEEGDDFVAFDFAYHRDFYDQVCGSSYISQLATDVLEQEVVRRYYADLISQHSHEQMMRWHQKFSGVGDLIRQIGDQARRLAIMEERLRTLEAARSEEEEERPAEMRLTVPLVAQGHEQIYQRFLKGVLVYRPTEGSDVGRIDLPIAALENPLEGTFDLSQCGDAGKHLSISTGYRKEKKAENANKVEIWFAPRFLIEKELKTTASHFQDIMWQWSDKAPVGIFWTCGIYDDLNYYDYLVTETHDELSNNNLYEKWRKHDDHVGPAHSVGGSRRGGNTTIVGWWKTTRADGQVLSKNYMFIF</sequence>
<reference evidence="3 4" key="1">
    <citation type="submission" date="2014-07" db="EMBL/GenBank/DDBJ databases">
        <title>Comparative genomic insights into amoeba endosymbionts belonging to the families of Holosporaceae and Candidatus Midichloriaceae within Rickettsiales.</title>
        <authorList>
            <person name="Wang Z."/>
            <person name="Wu M."/>
        </authorList>
    </citation>
    <scope>NUCLEOTIDE SEQUENCE [LARGE SCALE GENOMIC DNA]</scope>
    <source>
        <strain evidence="3">PRA3</strain>
    </source>
</reference>
<gene>
    <name evidence="3" type="ORF">ID47_04985</name>
</gene>
<dbReference type="PROSITE" id="PS51257">
    <property type="entry name" value="PROKAR_LIPOPROTEIN"/>
    <property type="match status" value="1"/>
</dbReference>
<name>A0A077ASQ9_9PROT</name>
<dbReference type="InterPro" id="IPR013083">
    <property type="entry name" value="Znf_RING/FYVE/PHD"/>
</dbReference>
<dbReference type="Gene3D" id="3.40.50.300">
    <property type="entry name" value="P-loop containing nucleotide triphosphate hydrolases"/>
    <property type="match status" value="1"/>
</dbReference>
<organism evidence="3 4">
    <name type="scientific">Candidatus Odyssella acanthamoebae</name>
    <dbReference type="NCBI Taxonomy" id="91604"/>
    <lineage>
        <taxon>Bacteria</taxon>
        <taxon>Pseudomonadati</taxon>
        <taxon>Pseudomonadota</taxon>
        <taxon>Alphaproteobacteria</taxon>
        <taxon>Holosporales</taxon>
        <taxon>Candidatus Paracaedibacteraceae</taxon>
        <taxon>Candidatus Odyssella</taxon>
    </lineage>
</organism>
<dbReference type="InterPro" id="IPR003613">
    <property type="entry name" value="Ubox_domain"/>
</dbReference>
<dbReference type="InterPro" id="IPR006073">
    <property type="entry name" value="GTP-bd"/>
</dbReference>
<keyword evidence="4" id="KW-1185">Reference proteome</keyword>
<dbReference type="GO" id="GO:0016567">
    <property type="term" value="P:protein ubiquitination"/>
    <property type="evidence" value="ECO:0007669"/>
    <property type="project" value="InterPro"/>
</dbReference>
<feature type="coiled-coil region" evidence="1">
    <location>
        <begin position="572"/>
        <end position="599"/>
    </location>
</feature>
<dbReference type="RefSeq" id="WP_038464441.1">
    <property type="nucleotide sequence ID" value="NZ_CP008941.1"/>
</dbReference>
<protein>
    <recommendedName>
        <fullName evidence="2">U-box domain-containing protein</fullName>
    </recommendedName>
</protein>
<evidence type="ECO:0000313" key="4">
    <source>
        <dbReference type="Proteomes" id="UP000028926"/>
    </source>
</evidence>
<feature type="domain" description="U-box" evidence="2">
    <location>
        <begin position="42"/>
        <end position="117"/>
    </location>
</feature>
<dbReference type="PANTHER" id="PTHR46573:SF1">
    <property type="entry name" value="WD REPEAT, SAM AND U-BOX DOMAIN-CONTAINING PROTEIN 1"/>
    <property type="match status" value="1"/>
</dbReference>
<dbReference type="Proteomes" id="UP000028926">
    <property type="component" value="Chromosome"/>
</dbReference>
<dbReference type="STRING" id="91604.ID47_04985"/>
<dbReference type="InterPro" id="IPR052085">
    <property type="entry name" value="WD-SAM-U-box"/>
</dbReference>
<dbReference type="SUPFAM" id="SSF52540">
    <property type="entry name" value="P-loop containing nucleoside triphosphate hydrolases"/>
    <property type="match status" value="1"/>
</dbReference>
<dbReference type="Gene3D" id="3.30.40.10">
    <property type="entry name" value="Zinc/RING finger domain, C3HC4 (zinc finger)"/>
    <property type="match status" value="1"/>
</dbReference>
<dbReference type="eggNOG" id="COG0699">
    <property type="taxonomic scope" value="Bacteria"/>
</dbReference>